<name>A0A0F9XP37_9ZZZZ</name>
<dbReference type="EMBL" id="LAZR01000081">
    <property type="protein sequence ID" value="KKN94048.1"/>
    <property type="molecule type" value="Genomic_DNA"/>
</dbReference>
<feature type="domain" description="DUF6602" evidence="1">
    <location>
        <begin position="73"/>
        <end position="168"/>
    </location>
</feature>
<evidence type="ECO:0000259" key="1">
    <source>
        <dbReference type="Pfam" id="PF20247"/>
    </source>
</evidence>
<dbReference type="Pfam" id="PF20247">
    <property type="entry name" value="DUF6602"/>
    <property type="match status" value="1"/>
</dbReference>
<gene>
    <name evidence="2" type="ORF">LCGC14_0190790</name>
</gene>
<protein>
    <recommendedName>
        <fullName evidence="1">DUF6602 domain-containing protein</fullName>
    </recommendedName>
</protein>
<accession>A0A0F9XP37</accession>
<evidence type="ECO:0000313" key="2">
    <source>
        <dbReference type="EMBL" id="KKN94048.1"/>
    </source>
</evidence>
<sequence>MRKKRLNWHISKMWMQMGDDFSEEESYQAHKKLYDAFVANRNVNEAEVFDKVNLLNEEFKKLQARLKKYYSRKDPGSSGDIVEIEISKLLLKLFPQYKILTKGIIRDAQGNLSPQIDVLILDQDYPLELLSGNTVSAESVLFAIECKLTLRKKELIKSVKTASYLKSLGGVSINHLAKKQIKYGIFALSSEVIEKGKTGEEAVLDIIVENSNPNNPLQLIDFVCVPNSYSIYVDVYACDDPNLENPDFLYYIGQFEAHALNYPYEYPNDEPLGNFIYKTLKVMNRITNTKSNWIESNFGVFNTVSSYESNTFYQRLTENEVNSILDRSVNEHNSKIKLCLGRSYKKRHKLKIEF</sequence>
<dbReference type="CDD" id="cd21173">
    <property type="entry name" value="NucC-like"/>
    <property type="match status" value="1"/>
</dbReference>
<comment type="caution">
    <text evidence="2">The sequence shown here is derived from an EMBL/GenBank/DDBJ whole genome shotgun (WGS) entry which is preliminary data.</text>
</comment>
<dbReference type="AlphaFoldDB" id="A0A0F9XP37"/>
<proteinExistence type="predicted"/>
<dbReference type="InterPro" id="IPR046537">
    <property type="entry name" value="DUF6602"/>
</dbReference>
<organism evidence="2">
    <name type="scientific">marine sediment metagenome</name>
    <dbReference type="NCBI Taxonomy" id="412755"/>
    <lineage>
        <taxon>unclassified sequences</taxon>
        <taxon>metagenomes</taxon>
        <taxon>ecological metagenomes</taxon>
    </lineage>
</organism>
<reference evidence="2" key="1">
    <citation type="journal article" date="2015" name="Nature">
        <title>Complex archaea that bridge the gap between prokaryotes and eukaryotes.</title>
        <authorList>
            <person name="Spang A."/>
            <person name="Saw J.H."/>
            <person name="Jorgensen S.L."/>
            <person name="Zaremba-Niedzwiedzka K."/>
            <person name="Martijn J."/>
            <person name="Lind A.E."/>
            <person name="van Eijk R."/>
            <person name="Schleper C."/>
            <person name="Guy L."/>
            <person name="Ettema T.J."/>
        </authorList>
    </citation>
    <scope>NUCLEOTIDE SEQUENCE</scope>
</reference>